<feature type="active site" description="Charge relay system" evidence="5">
    <location>
        <position position="311"/>
    </location>
</feature>
<dbReference type="OrthoDB" id="199913at2759"/>
<evidence type="ECO:0000256" key="4">
    <source>
        <dbReference type="ARBA" id="ARBA00023157"/>
    </source>
</evidence>
<organism evidence="9 10">
    <name type="scientific">Mytilus edulis</name>
    <name type="common">Blue mussel</name>
    <dbReference type="NCBI Taxonomy" id="6550"/>
    <lineage>
        <taxon>Eukaryota</taxon>
        <taxon>Metazoa</taxon>
        <taxon>Spiralia</taxon>
        <taxon>Lophotrochozoa</taxon>
        <taxon>Mollusca</taxon>
        <taxon>Bivalvia</taxon>
        <taxon>Autobranchia</taxon>
        <taxon>Pteriomorphia</taxon>
        <taxon>Mytilida</taxon>
        <taxon>Mytiloidea</taxon>
        <taxon>Mytilidae</taxon>
        <taxon>Mytilinae</taxon>
        <taxon>Mytilus</taxon>
    </lineage>
</organism>
<dbReference type="Gene3D" id="2.60.60.20">
    <property type="entry name" value="PLAT/LH2 domain"/>
    <property type="match status" value="1"/>
</dbReference>
<dbReference type="Proteomes" id="UP000683360">
    <property type="component" value="Unassembled WGS sequence"/>
</dbReference>
<sequence length="500" mass="54457">MLGGNGQETSQIVGHLIMPIFQGFILDQLPQVGSQIDHQINRHICYDDLGCFSTEAPFRSAQRPIVLLPDTPDKIRTTFELHTRSKPSTADEQILDYKNVSSIRASSFDGSKKTKIIIHGYTHNGHRQWLQNMARAFLKKEDMNVIIVDWGHGAVPPYTEAAANTRVVGAQVAKLISVMVSADQSGIDKFHLIGHSLGAHVAGYAGERLTHLPRISGLDPADPYFQGTDIKVRLDPTDADFVDVIHTDGSSILSLGMGAAQAMGHVDFYPNGGSEQPGCPAGLLSKITQTVWHSVSQLDLLAGEGSVACSHERSYIYYTESILATCPFMGYPCTSKDEFSKGRCLYCDGGCSYMGYNADKSTSRGSMYLSTQAAAPYCNFHYQLNITANNSMDGKLTVVLQGSKGNTDAISLTPNEEVLSNGNTMTKFFTTNKDIGNVTAVALRYDKTANLLLGWAYPNAWSLMGLSLLEAEKHRMDQFCAYGKSVQNHGATSFGMMGTC</sequence>
<dbReference type="InterPro" id="IPR002331">
    <property type="entry name" value="Lipase_panc"/>
</dbReference>
<keyword evidence="4" id="KW-1015">Disulfide bond</keyword>
<dbReference type="AlphaFoldDB" id="A0A8S3SY48"/>
<dbReference type="GO" id="GO:0046872">
    <property type="term" value="F:metal ion binding"/>
    <property type="evidence" value="ECO:0007669"/>
    <property type="project" value="UniProtKB-KW"/>
</dbReference>
<evidence type="ECO:0000313" key="10">
    <source>
        <dbReference type="Proteomes" id="UP000683360"/>
    </source>
</evidence>
<dbReference type="Pfam" id="PF00151">
    <property type="entry name" value="Lipase"/>
    <property type="match status" value="1"/>
</dbReference>
<dbReference type="InterPro" id="IPR033906">
    <property type="entry name" value="Lipase_N"/>
</dbReference>
<dbReference type="GO" id="GO:0005615">
    <property type="term" value="C:extracellular space"/>
    <property type="evidence" value="ECO:0007669"/>
    <property type="project" value="TreeGrafter"/>
</dbReference>
<dbReference type="PRINTS" id="PR00823">
    <property type="entry name" value="PANCLIPASE"/>
</dbReference>
<keyword evidence="9" id="KW-0378">Hydrolase</keyword>
<dbReference type="GO" id="GO:0004806">
    <property type="term" value="F:triacylglycerol lipase activity"/>
    <property type="evidence" value="ECO:0007669"/>
    <property type="project" value="UniProtKB-EC"/>
</dbReference>
<dbReference type="InterPro" id="IPR016272">
    <property type="entry name" value="Lipase_LIPH"/>
</dbReference>
<evidence type="ECO:0000259" key="8">
    <source>
        <dbReference type="Pfam" id="PF00151"/>
    </source>
</evidence>
<keyword evidence="10" id="KW-1185">Reference proteome</keyword>
<feature type="binding site" evidence="6">
    <location>
        <position position="235"/>
    </location>
    <ligand>
        <name>Ca(2+)</name>
        <dbReference type="ChEBI" id="CHEBI:29108"/>
    </ligand>
</feature>
<dbReference type="Gene3D" id="3.40.50.1820">
    <property type="entry name" value="alpha/beta hydrolase"/>
    <property type="match status" value="1"/>
</dbReference>
<evidence type="ECO:0000256" key="3">
    <source>
        <dbReference type="ARBA" id="ARBA00022525"/>
    </source>
</evidence>
<dbReference type="GO" id="GO:0016042">
    <property type="term" value="P:lipid catabolic process"/>
    <property type="evidence" value="ECO:0007669"/>
    <property type="project" value="TreeGrafter"/>
</dbReference>
<name>A0A8S3SY48_MYTED</name>
<evidence type="ECO:0000256" key="1">
    <source>
        <dbReference type="ARBA" id="ARBA00004613"/>
    </source>
</evidence>
<dbReference type="CDD" id="cd00707">
    <property type="entry name" value="Pancreat_lipase_like"/>
    <property type="match status" value="1"/>
</dbReference>
<feature type="binding site" evidence="6">
    <location>
        <position position="233"/>
    </location>
    <ligand>
        <name>Ca(2+)</name>
        <dbReference type="ChEBI" id="CHEBI:29108"/>
    </ligand>
</feature>
<dbReference type="EC" id="3.1.1.3" evidence="9"/>
<keyword evidence="3" id="KW-0964">Secreted</keyword>
<feature type="domain" description="Lipase" evidence="8">
    <location>
        <begin position="43"/>
        <end position="377"/>
    </location>
</feature>
<dbReference type="PANTHER" id="PTHR11610:SF181">
    <property type="entry name" value="INACTIVE PANCREATIC LIPASE-RELATED PROTEIN 1-LIKE"/>
    <property type="match status" value="1"/>
</dbReference>
<feature type="binding site" evidence="6">
    <location>
        <position position="238"/>
    </location>
    <ligand>
        <name>Ca(2+)</name>
        <dbReference type="ChEBI" id="CHEBI:29108"/>
    </ligand>
</feature>
<evidence type="ECO:0000313" key="9">
    <source>
        <dbReference type="EMBL" id="CAG2223175.1"/>
    </source>
</evidence>
<dbReference type="InterPro" id="IPR000734">
    <property type="entry name" value="TAG_lipase"/>
</dbReference>
<evidence type="ECO:0000256" key="2">
    <source>
        <dbReference type="ARBA" id="ARBA00010701"/>
    </source>
</evidence>
<dbReference type="PANTHER" id="PTHR11610">
    <property type="entry name" value="LIPASE"/>
    <property type="match status" value="1"/>
</dbReference>
<keyword evidence="6" id="KW-0106">Calcium</keyword>
<dbReference type="PIRSF" id="PIRSF000865">
    <property type="entry name" value="Lipoprotein_lipase_LIPH"/>
    <property type="match status" value="1"/>
</dbReference>
<accession>A0A8S3SY48</accession>
<comment type="similarity">
    <text evidence="2 7">Belongs to the AB hydrolase superfamily. Lipase family.</text>
</comment>
<dbReference type="EMBL" id="CAJPWZ010001775">
    <property type="protein sequence ID" value="CAG2223175.1"/>
    <property type="molecule type" value="Genomic_DNA"/>
</dbReference>
<dbReference type="FunFam" id="3.40.50.1820:FF:000033">
    <property type="entry name" value="Pancreatic triacylglycerol lipase"/>
    <property type="match status" value="1"/>
</dbReference>
<proteinExistence type="inferred from homology"/>
<dbReference type="InterPro" id="IPR036392">
    <property type="entry name" value="PLAT/LH2_dom_sf"/>
</dbReference>
<comment type="caution">
    <text evidence="9">The sequence shown here is derived from an EMBL/GenBank/DDBJ whole genome shotgun (WGS) entry which is preliminary data.</text>
</comment>
<evidence type="ECO:0000256" key="7">
    <source>
        <dbReference type="RuleBase" id="RU004262"/>
    </source>
</evidence>
<gene>
    <name evidence="9" type="ORF">MEDL_36431</name>
</gene>
<dbReference type="SUPFAM" id="SSF49723">
    <property type="entry name" value="Lipase/lipooxygenase domain (PLAT/LH2 domain)"/>
    <property type="match status" value="1"/>
</dbReference>
<dbReference type="InterPro" id="IPR029058">
    <property type="entry name" value="AB_hydrolase_fold"/>
</dbReference>
<comment type="subcellular location">
    <subcellularLocation>
        <location evidence="1">Secreted</location>
    </subcellularLocation>
</comment>
<feature type="active site" description="Charge relay system" evidence="5">
    <location>
        <position position="219"/>
    </location>
</feature>
<evidence type="ECO:0000256" key="5">
    <source>
        <dbReference type="PIRSR" id="PIRSR000865-1"/>
    </source>
</evidence>
<keyword evidence="6" id="KW-0479">Metal-binding</keyword>
<dbReference type="SUPFAM" id="SSF53474">
    <property type="entry name" value="alpha/beta-Hydrolases"/>
    <property type="match status" value="1"/>
</dbReference>
<reference evidence="9" key="1">
    <citation type="submission" date="2021-03" db="EMBL/GenBank/DDBJ databases">
        <authorList>
            <person name="Bekaert M."/>
        </authorList>
    </citation>
    <scope>NUCLEOTIDE SEQUENCE</scope>
</reference>
<dbReference type="PRINTS" id="PR00821">
    <property type="entry name" value="TAGLIPASE"/>
</dbReference>
<evidence type="ECO:0000256" key="6">
    <source>
        <dbReference type="PIRSR" id="PIRSR000865-2"/>
    </source>
</evidence>
<dbReference type="InterPro" id="IPR013818">
    <property type="entry name" value="Lipase"/>
</dbReference>
<feature type="active site" description="Nucleophile" evidence="5">
    <location>
        <position position="196"/>
    </location>
</feature>
<protein>
    <submittedName>
        <fullName evidence="9">PNLIPRP1</fullName>
        <ecNumber evidence="9">3.1.1.3</ecNumber>
    </submittedName>
</protein>